<keyword evidence="5" id="KW-0560">Oxidoreductase</keyword>
<protein>
    <submittedName>
        <fullName evidence="7">BA75_00936T0</fullName>
    </submittedName>
</protein>
<keyword evidence="2" id="KW-0285">Flavoprotein</keyword>
<dbReference type="Pfam" id="PF00724">
    <property type="entry name" value="Oxidored_FMN"/>
    <property type="match status" value="1"/>
</dbReference>
<dbReference type="EMBL" id="CP014584">
    <property type="protein sequence ID" value="ANZ73793.1"/>
    <property type="molecule type" value="Genomic_DNA"/>
</dbReference>
<dbReference type="InterPro" id="IPR001155">
    <property type="entry name" value="OxRdtase_FMN_N"/>
</dbReference>
<evidence type="ECO:0000256" key="5">
    <source>
        <dbReference type="ARBA" id="ARBA00023002"/>
    </source>
</evidence>
<dbReference type="Gene3D" id="3.20.20.70">
    <property type="entry name" value="Aldolase class I"/>
    <property type="match status" value="1"/>
</dbReference>
<dbReference type="CDD" id="cd02932">
    <property type="entry name" value="OYE_YqiM_FMN"/>
    <property type="match status" value="1"/>
</dbReference>
<dbReference type="GO" id="GO:0010181">
    <property type="term" value="F:FMN binding"/>
    <property type="evidence" value="ECO:0007669"/>
    <property type="project" value="InterPro"/>
</dbReference>
<accession>A0A1B2J731</accession>
<evidence type="ECO:0000256" key="1">
    <source>
        <dbReference type="ARBA" id="ARBA00001917"/>
    </source>
</evidence>
<sequence length="402" mass="44595">MVYSIKELDSGKASYFTHKQPQKPGSPLRLTRDTPKLFTPLKIKNIELPNRIGVSPMCTYSAKDGVATPWHFAHYGSLMRGAGVIILESTAINEVGRTTANDLGIYTQEQVEALSKITELAHCQDSLIGIQLDHSGRNGSTLPLFYSLLDSASKDDDGWPNKLVAPSAIPFKEGFPVPRELTHEEIEELVNQFGICAENSVKAGFDFIEIHAAHGFLIHEFLSSYSNKRTDKYGGSFENRIRFLLEIIDKVREVVPEDYPIFLRISVTDSREDIAESWKLADSIKLVDIVLERGIDLIDCSNGGVIFEPNPGPTQSVSQREAAMIIKKHIGNRGLVASVGGIYSGTEANSVLEDEGVDLVLLGSRFLRHPTTVWDFADDVEVDIFDSIQRGWAFPPKFLTND</sequence>
<dbReference type="Proteomes" id="UP000094565">
    <property type="component" value="Chromosome 1"/>
</dbReference>
<proteinExistence type="predicted"/>
<dbReference type="GO" id="GO:0050661">
    <property type="term" value="F:NADP binding"/>
    <property type="evidence" value="ECO:0007669"/>
    <property type="project" value="InterPro"/>
</dbReference>
<keyword evidence="3" id="KW-0288">FMN</keyword>
<feature type="domain" description="NADH:flavin oxidoreductase/NADH oxidase N-terminal" evidence="6">
    <location>
        <begin position="36"/>
        <end position="372"/>
    </location>
</feature>
<organism evidence="7 8">
    <name type="scientific">Komagataella pastoris</name>
    <name type="common">Yeast</name>
    <name type="synonym">Pichia pastoris</name>
    <dbReference type="NCBI Taxonomy" id="4922"/>
    <lineage>
        <taxon>Eukaryota</taxon>
        <taxon>Fungi</taxon>
        <taxon>Dikarya</taxon>
        <taxon>Ascomycota</taxon>
        <taxon>Saccharomycotina</taxon>
        <taxon>Pichiomycetes</taxon>
        <taxon>Pichiales</taxon>
        <taxon>Pichiaceae</taxon>
        <taxon>Komagataella</taxon>
    </lineage>
</organism>
<dbReference type="PANTHER" id="PTHR43303">
    <property type="entry name" value="NADPH DEHYDROGENASE C23G7.10C-RELATED"/>
    <property type="match status" value="1"/>
</dbReference>
<evidence type="ECO:0000256" key="2">
    <source>
        <dbReference type="ARBA" id="ARBA00022630"/>
    </source>
</evidence>
<keyword evidence="8" id="KW-1185">Reference proteome</keyword>
<evidence type="ECO:0000313" key="8">
    <source>
        <dbReference type="Proteomes" id="UP000094565"/>
    </source>
</evidence>
<dbReference type="AlphaFoldDB" id="A0A1B2J731"/>
<reference evidence="7 8" key="1">
    <citation type="submission" date="2016-02" db="EMBL/GenBank/DDBJ databases">
        <title>Comparative genomic and transcriptomic foundation for Pichia pastoris.</title>
        <authorList>
            <person name="Love K.R."/>
            <person name="Shah K.A."/>
            <person name="Whittaker C.A."/>
            <person name="Wu J."/>
            <person name="Bartlett M.C."/>
            <person name="Ma D."/>
            <person name="Leeson R.L."/>
            <person name="Priest M."/>
            <person name="Young S.K."/>
            <person name="Love J.C."/>
        </authorList>
    </citation>
    <scope>NUCLEOTIDE SEQUENCE [LARGE SCALE GENOMIC DNA]</scope>
    <source>
        <strain evidence="7 8">ATCC 28485</strain>
    </source>
</reference>
<evidence type="ECO:0000259" key="6">
    <source>
        <dbReference type="Pfam" id="PF00724"/>
    </source>
</evidence>
<comment type="cofactor">
    <cofactor evidence="1">
        <name>FMN</name>
        <dbReference type="ChEBI" id="CHEBI:58210"/>
    </cofactor>
</comment>
<keyword evidence="4" id="KW-0521">NADP</keyword>
<evidence type="ECO:0000256" key="3">
    <source>
        <dbReference type="ARBA" id="ARBA00022643"/>
    </source>
</evidence>
<dbReference type="InterPro" id="IPR044152">
    <property type="entry name" value="YqjM-like"/>
</dbReference>
<dbReference type="PANTHER" id="PTHR43303:SF4">
    <property type="entry name" value="NADPH DEHYDROGENASE C23G7.10C-RELATED"/>
    <property type="match status" value="1"/>
</dbReference>
<dbReference type="OrthoDB" id="72788at2759"/>
<gene>
    <name evidence="7" type="ORF">ATY40_BA7500936</name>
</gene>
<dbReference type="SUPFAM" id="SSF51395">
    <property type="entry name" value="FMN-linked oxidoreductases"/>
    <property type="match status" value="1"/>
</dbReference>
<name>A0A1B2J731_PICPA</name>
<dbReference type="GO" id="GO:0003959">
    <property type="term" value="F:NADPH dehydrogenase activity"/>
    <property type="evidence" value="ECO:0007669"/>
    <property type="project" value="InterPro"/>
</dbReference>
<dbReference type="InterPro" id="IPR013785">
    <property type="entry name" value="Aldolase_TIM"/>
</dbReference>
<evidence type="ECO:0000313" key="7">
    <source>
        <dbReference type="EMBL" id="ANZ73793.1"/>
    </source>
</evidence>
<evidence type="ECO:0000256" key="4">
    <source>
        <dbReference type="ARBA" id="ARBA00022857"/>
    </source>
</evidence>